<protein>
    <submittedName>
        <fullName evidence="12">MIG17-like protein</fullName>
    </submittedName>
</protein>
<proteinExistence type="predicted"/>
<keyword evidence="10" id="KW-0472">Membrane</keyword>
<feature type="compositionally biased region" description="Pro residues" evidence="9">
    <location>
        <begin position="489"/>
        <end position="505"/>
    </location>
</feature>
<dbReference type="Gene3D" id="3.40.1620.60">
    <property type="match status" value="1"/>
</dbReference>
<feature type="region of interest" description="Disordered" evidence="9">
    <location>
        <begin position="553"/>
        <end position="603"/>
    </location>
</feature>
<dbReference type="PROSITE" id="PS50215">
    <property type="entry name" value="ADAM_MEPRO"/>
    <property type="match status" value="1"/>
</dbReference>
<dbReference type="InterPro" id="IPR024079">
    <property type="entry name" value="MetalloPept_cat_dom_sf"/>
</dbReference>
<feature type="region of interest" description="Disordered" evidence="9">
    <location>
        <begin position="477"/>
        <end position="513"/>
    </location>
</feature>
<evidence type="ECO:0000313" key="12">
    <source>
        <dbReference type="EMBL" id="WAR10432.1"/>
    </source>
</evidence>
<feature type="region of interest" description="Disordered" evidence="9">
    <location>
        <begin position="824"/>
        <end position="884"/>
    </location>
</feature>
<feature type="binding site" evidence="8">
    <location>
        <position position="197"/>
    </location>
    <ligand>
        <name>Zn(2+)</name>
        <dbReference type="ChEBI" id="CHEBI:29105"/>
        <note>catalytic</note>
    </ligand>
</feature>
<feature type="transmembrane region" description="Helical" evidence="10">
    <location>
        <begin position="522"/>
        <end position="547"/>
    </location>
</feature>
<keyword evidence="4 8" id="KW-0862">Zinc</keyword>
<keyword evidence="2 8" id="KW-0479">Metal-binding</keyword>
<feature type="compositionally biased region" description="Basic and acidic residues" evidence="9">
    <location>
        <begin position="762"/>
        <end position="774"/>
    </location>
</feature>
<name>A0ABY7EKB0_MYAAR</name>
<keyword evidence="3" id="KW-0378">Hydrolase</keyword>
<evidence type="ECO:0000256" key="7">
    <source>
        <dbReference type="ARBA" id="ARBA00023180"/>
    </source>
</evidence>
<evidence type="ECO:0000256" key="4">
    <source>
        <dbReference type="ARBA" id="ARBA00022833"/>
    </source>
</evidence>
<comment type="caution">
    <text evidence="8">Lacks conserved residue(s) required for the propagation of feature annotation.</text>
</comment>
<keyword evidence="13" id="KW-1185">Reference proteome</keyword>
<evidence type="ECO:0000256" key="1">
    <source>
        <dbReference type="ARBA" id="ARBA00022670"/>
    </source>
</evidence>
<evidence type="ECO:0000256" key="8">
    <source>
        <dbReference type="PROSITE-ProRule" id="PRU00276"/>
    </source>
</evidence>
<keyword evidence="10" id="KW-0812">Transmembrane</keyword>
<evidence type="ECO:0000256" key="9">
    <source>
        <dbReference type="SAM" id="MobiDB-lite"/>
    </source>
</evidence>
<dbReference type="EMBL" id="CP111018">
    <property type="protein sequence ID" value="WAR10432.1"/>
    <property type="molecule type" value="Genomic_DNA"/>
</dbReference>
<accession>A0ABY7EKB0</accession>
<dbReference type="InterPro" id="IPR001590">
    <property type="entry name" value="Peptidase_M12B"/>
</dbReference>
<feature type="compositionally biased region" description="Polar residues" evidence="9">
    <location>
        <begin position="590"/>
        <end position="603"/>
    </location>
</feature>
<evidence type="ECO:0000256" key="6">
    <source>
        <dbReference type="ARBA" id="ARBA00023157"/>
    </source>
</evidence>
<feature type="binding site" evidence="8">
    <location>
        <position position="203"/>
    </location>
    <ligand>
        <name>Zn(2+)</name>
        <dbReference type="ChEBI" id="CHEBI:29105"/>
        <note>catalytic</note>
    </ligand>
</feature>
<reference evidence="12" key="1">
    <citation type="submission" date="2022-11" db="EMBL/GenBank/DDBJ databases">
        <title>Centuries of genome instability and evolution in soft-shell clam transmissible cancer (bioRxiv).</title>
        <authorList>
            <person name="Hart S.F.M."/>
            <person name="Yonemitsu M.A."/>
            <person name="Giersch R.M."/>
            <person name="Beal B.F."/>
            <person name="Arriagada G."/>
            <person name="Davis B.W."/>
            <person name="Ostrander E.A."/>
            <person name="Goff S.P."/>
            <person name="Metzger M.J."/>
        </authorList>
    </citation>
    <scope>NUCLEOTIDE SEQUENCE</scope>
    <source>
        <strain evidence="12">MELC-2E11</strain>
        <tissue evidence="12">Siphon/mantle</tissue>
    </source>
</reference>
<dbReference type="Pfam" id="PF17771">
    <property type="entry name" value="ADAMTS_CR_2"/>
    <property type="match status" value="1"/>
</dbReference>
<evidence type="ECO:0000256" key="5">
    <source>
        <dbReference type="ARBA" id="ARBA00023049"/>
    </source>
</evidence>
<evidence type="ECO:0000313" key="13">
    <source>
        <dbReference type="Proteomes" id="UP001164746"/>
    </source>
</evidence>
<evidence type="ECO:0000256" key="3">
    <source>
        <dbReference type="ARBA" id="ARBA00022801"/>
    </source>
</evidence>
<feature type="domain" description="Peptidase M12B" evidence="11">
    <location>
        <begin position="34"/>
        <end position="247"/>
    </location>
</feature>
<keyword evidence="1" id="KW-0645">Protease</keyword>
<keyword evidence="5" id="KW-0482">Metalloprotease</keyword>
<feature type="compositionally biased region" description="Low complexity" evidence="9">
    <location>
        <begin position="477"/>
        <end position="488"/>
    </location>
</feature>
<keyword evidence="7" id="KW-0325">Glycoprotein</keyword>
<keyword evidence="10" id="KW-1133">Transmembrane helix</keyword>
<keyword evidence="6" id="KW-1015">Disulfide bond</keyword>
<dbReference type="PANTHER" id="PTHR11905">
    <property type="entry name" value="ADAM A DISINTEGRIN AND METALLOPROTEASE DOMAIN"/>
    <property type="match status" value="1"/>
</dbReference>
<dbReference type="PANTHER" id="PTHR11905:SF159">
    <property type="entry name" value="ADAM METALLOPROTEASE"/>
    <property type="match status" value="1"/>
</dbReference>
<organism evidence="12 13">
    <name type="scientific">Mya arenaria</name>
    <name type="common">Soft-shell clam</name>
    <dbReference type="NCBI Taxonomy" id="6604"/>
    <lineage>
        <taxon>Eukaryota</taxon>
        <taxon>Metazoa</taxon>
        <taxon>Spiralia</taxon>
        <taxon>Lophotrochozoa</taxon>
        <taxon>Mollusca</taxon>
        <taxon>Bivalvia</taxon>
        <taxon>Autobranchia</taxon>
        <taxon>Heteroconchia</taxon>
        <taxon>Euheterodonta</taxon>
        <taxon>Imparidentia</taxon>
        <taxon>Neoheterodontei</taxon>
        <taxon>Myida</taxon>
        <taxon>Myoidea</taxon>
        <taxon>Myidae</taxon>
        <taxon>Mya</taxon>
    </lineage>
</organism>
<feature type="compositionally biased region" description="Basic and acidic residues" evidence="9">
    <location>
        <begin position="843"/>
        <end position="853"/>
    </location>
</feature>
<evidence type="ECO:0000256" key="10">
    <source>
        <dbReference type="SAM" id="Phobius"/>
    </source>
</evidence>
<feature type="region of interest" description="Disordered" evidence="9">
    <location>
        <begin position="754"/>
        <end position="780"/>
    </location>
</feature>
<dbReference type="SUPFAM" id="SSF55486">
    <property type="entry name" value="Metalloproteases ('zincins'), catalytic domain"/>
    <property type="match status" value="1"/>
</dbReference>
<evidence type="ECO:0000259" key="11">
    <source>
        <dbReference type="PROSITE" id="PS50215"/>
    </source>
</evidence>
<feature type="region of interest" description="Disordered" evidence="9">
    <location>
        <begin position="679"/>
        <end position="704"/>
    </location>
</feature>
<dbReference type="Proteomes" id="UP001164746">
    <property type="component" value="Chromosome 7"/>
</dbReference>
<sequence length="888" mass="95743">MLSRMKKQAYRRTLEAIAATPDVRRRRRRQATSLQVELLTVVDYKIYQFWYDLTKGSADRRTDTVNLIALYMAYMVNAVDARFRSVDNMDLSVLHAGLFIADTPEAAGWSEGTVTGGQQDSSKTLDAFTSWTNEQNGLPARDHAMAFTGYDITSGSSGSDNAGVAGLGTICSSESTSLVEWRFDFITMATAAHELAHSLGAVHDGSGNTCSADDSYIMAPRNSPGLPASKGRHPWLFSTCSQKSFKQRVDLLDAFGGNCLLRAAGSSRIATTPRPMGKTYGADETCVNRYGAGSFVCRSVQSYDAICRGMFCNQPGSTLCYAVVPAEGTPCGAGKWCERGVCVSSPQASSDVTDFCPLGDRPGLFEETGRTCADHVAADASACYSPYTEANCCKSCAARCEFGDKMAGCNKDHCGYYSADVRAGCCETCYDGIIPTTTTSTVRTNRPTTTMVPTVRTTTVRTNRPTTTLAPTVGTTTVRTNRSTTGPTVRPPTTSPPPMPTPTRPPTDRTPVAPQENTMSEVVAVALGVGAGALVLALVVAITCFLYRRQQASKSAHTKRDSIDNNYDNIGFIGAREKPARPPPRRASDNRGSAGSHTPQSTVFVDDYTLPVPSAPSIVSEASATSGVQYTAPEKPRFFAALRHPKLLRYSAGLKPPSAPEPSVSDTMKRVSRPVHYKRTSNQRPASGEVSVPLPGMSGDRRPSDAYDSIGDLPASMVSRKPTLPKNHPGKLTARINQFEKINSENHNYLTNANVQNNNTTKNKDIPHESERPKPVPRITSINSSQETIPTISASIAEPDLSIMETYDKADSVQKLDNQNVRPHSVNAKAPEGLVPPARPVPRRPEVVNEHRTGVPVPPKRPVPRRQSLIPPRPPSGATAGNQTVILI</sequence>
<dbReference type="Gene3D" id="3.40.390.10">
    <property type="entry name" value="Collagenase (Catalytic Domain)"/>
    <property type="match status" value="1"/>
</dbReference>
<evidence type="ECO:0000256" key="2">
    <source>
        <dbReference type="ARBA" id="ARBA00022723"/>
    </source>
</evidence>
<dbReference type="InterPro" id="IPR041645">
    <property type="entry name" value="ADAMTS_CR_2"/>
</dbReference>
<feature type="active site" evidence="8">
    <location>
        <position position="194"/>
    </location>
</feature>
<feature type="binding site" evidence="8">
    <location>
        <position position="193"/>
    </location>
    <ligand>
        <name>Zn(2+)</name>
        <dbReference type="ChEBI" id="CHEBI:29105"/>
        <note>catalytic</note>
    </ligand>
</feature>
<gene>
    <name evidence="12" type="ORF">MAR_035508</name>
</gene>
<dbReference type="Pfam" id="PF13688">
    <property type="entry name" value="Reprolysin_5"/>
    <property type="match status" value="1"/>
</dbReference>